<accession>A0ABD6EIR8</accession>
<dbReference type="GO" id="GO:0005524">
    <property type="term" value="F:ATP binding"/>
    <property type="evidence" value="ECO:0007669"/>
    <property type="project" value="UniProtKB-KW"/>
</dbReference>
<keyword evidence="2" id="KW-0547">Nucleotide-binding</keyword>
<dbReference type="AlphaFoldDB" id="A0ABD6EIR8"/>
<evidence type="ECO:0000256" key="3">
    <source>
        <dbReference type="ARBA" id="ARBA00022840"/>
    </source>
</evidence>
<evidence type="ECO:0000256" key="2">
    <source>
        <dbReference type="ARBA" id="ARBA00022741"/>
    </source>
</evidence>
<dbReference type="SUPFAM" id="SSF55003">
    <property type="entry name" value="PAP/Archaeal CCA-adding enzyme, C-terminal domain"/>
    <property type="match status" value="1"/>
</dbReference>
<keyword evidence="1" id="KW-0808">Transferase</keyword>
<comment type="caution">
    <text evidence="4">The sequence shown here is derived from an EMBL/GenBank/DDBJ whole genome shotgun (WGS) entry which is preliminary data.</text>
</comment>
<evidence type="ECO:0000313" key="5">
    <source>
        <dbReference type="Proteomes" id="UP001608902"/>
    </source>
</evidence>
<organism evidence="4 5">
    <name type="scientific">Gnathostoma spinigerum</name>
    <dbReference type="NCBI Taxonomy" id="75299"/>
    <lineage>
        <taxon>Eukaryota</taxon>
        <taxon>Metazoa</taxon>
        <taxon>Ecdysozoa</taxon>
        <taxon>Nematoda</taxon>
        <taxon>Chromadorea</taxon>
        <taxon>Rhabditida</taxon>
        <taxon>Spirurina</taxon>
        <taxon>Gnathostomatomorpha</taxon>
        <taxon>Gnathostomatoidea</taxon>
        <taxon>Gnathostomatidae</taxon>
        <taxon>Gnathostoma</taxon>
    </lineage>
</organism>
<dbReference type="EMBL" id="JBGFUD010004636">
    <property type="protein sequence ID" value="MFH4979788.1"/>
    <property type="molecule type" value="Genomic_DNA"/>
</dbReference>
<dbReference type="GO" id="GO:0016740">
    <property type="term" value="F:transferase activity"/>
    <property type="evidence" value="ECO:0007669"/>
    <property type="project" value="UniProtKB-KW"/>
</dbReference>
<proteinExistence type="predicted"/>
<evidence type="ECO:0000313" key="4">
    <source>
        <dbReference type="EMBL" id="MFH4979788.1"/>
    </source>
</evidence>
<keyword evidence="3" id="KW-0067">ATP-binding</keyword>
<sequence>MLQHFHSEIYVTYASRVAHFLCDVKVYENYFRWPKVCKIQAALEILFLELNVTVTHIENRLSSDEIRVLFRFKYYVLDQTIERVGPPFVYRTFENCTTISLLDFCEKCT</sequence>
<protein>
    <submittedName>
        <fullName evidence="4">Uncharacterized protein</fullName>
    </submittedName>
</protein>
<dbReference type="InterPro" id="IPR011068">
    <property type="entry name" value="NuclTrfase_I-like_C"/>
</dbReference>
<reference evidence="4 5" key="1">
    <citation type="submission" date="2024-08" db="EMBL/GenBank/DDBJ databases">
        <title>Gnathostoma spinigerum genome.</title>
        <authorList>
            <person name="Gonzalez-Bertolin B."/>
            <person name="Monzon S."/>
            <person name="Zaballos A."/>
            <person name="Jimenez P."/>
            <person name="Dekumyoy P."/>
            <person name="Varona S."/>
            <person name="Cuesta I."/>
            <person name="Sumanam S."/>
            <person name="Adisakwattana P."/>
            <person name="Gasser R.B."/>
            <person name="Hernandez-Gonzalez A."/>
            <person name="Young N.D."/>
            <person name="Perteguer M.J."/>
        </authorList>
    </citation>
    <scope>NUCLEOTIDE SEQUENCE [LARGE SCALE GENOMIC DNA]</scope>
    <source>
        <strain evidence="4">AL3</strain>
        <tissue evidence="4">Liver</tissue>
    </source>
</reference>
<evidence type="ECO:0000256" key="1">
    <source>
        <dbReference type="ARBA" id="ARBA00022679"/>
    </source>
</evidence>
<keyword evidence="5" id="KW-1185">Reference proteome</keyword>
<name>A0ABD6EIR8_9BILA</name>
<dbReference type="Proteomes" id="UP001608902">
    <property type="component" value="Unassembled WGS sequence"/>
</dbReference>
<gene>
    <name evidence="4" type="ORF">AB6A40_006497</name>
</gene>